<dbReference type="Proteomes" id="UP000887564">
    <property type="component" value="Unplaced"/>
</dbReference>
<proteinExistence type="predicted"/>
<reference evidence="2" key="1">
    <citation type="submission" date="2022-11" db="UniProtKB">
        <authorList>
            <consortium name="WormBaseParasite"/>
        </authorList>
    </citation>
    <scope>IDENTIFICATION</scope>
</reference>
<accession>A0A914R426</accession>
<dbReference type="WBParaSite" id="PEQ_0000136401-mRNA-1">
    <property type="protein sequence ID" value="PEQ_0000136401-mRNA-1"/>
    <property type="gene ID" value="PEQ_0000136401"/>
</dbReference>
<dbReference type="SUPFAM" id="SSF47986">
    <property type="entry name" value="DEATH domain"/>
    <property type="match status" value="1"/>
</dbReference>
<keyword evidence="1" id="KW-1185">Reference proteome</keyword>
<protein>
    <submittedName>
        <fullName evidence="2">UPA domain-containing protein</fullName>
    </submittedName>
</protein>
<name>A0A914R426_PAREQ</name>
<organism evidence="1 2">
    <name type="scientific">Parascaris equorum</name>
    <name type="common">Equine roundworm</name>
    <dbReference type="NCBI Taxonomy" id="6256"/>
    <lineage>
        <taxon>Eukaryota</taxon>
        <taxon>Metazoa</taxon>
        <taxon>Ecdysozoa</taxon>
        <taxon>Nematoda</taxon>
        <taxon>Chromadorea</taxon>
        <taxon>Rhabditida</taxon>
        <taxon>Spirurina</taxon>
        <taxon>Ascaridomorpha</taxon>
        <taxon>Ascaridoidea</taxon>
        <taxon>Ascarididae</taxon>
        <taxon>Parascaris</taxon>
    </lineage>
</organism>
<evidence type="ECO:0000313" key="2">
    <source>
        <dbReference type="WBParaSite" id="PEQ_0000136401-mRNA-1"/>
    </source>
</evidence>
<dbReference type="Gene3D" id="1.10.533.10">
    <property type="entry name" value="Death Domain, Fas"/>
    <property type="match status" value="1"/>
</dbReference>
<evidence type="ECO:0000313" key="1">
    <source>
        <dbReference type="Proteomes" id="UP000887564"/>
    </source>
</evidence>
<dbReference type="InterPro" id="IPR011029">
    <property type="entry name" value="DEATH-like_dom_sf"/>
</dbReference>
<sequence length="120" mass="13511">MSEQFGKLVLAGRPRKPSVLTAKRVRLAAFGPLHRISNDMSVRVYCVPETGVAFQSTYGELDDEAIPSGKFLLDSKTRRNLAEIFDKPTDPEKDWRGLAKKLSLNRYIQVYSSKSVAHLE</sequence>
<dbReference type="AlphaFoldDB" id="A0A914R426"/>